<proteinExistence type="predicted"/>
<dbReference type="OrthoDB" id="8139at10239"/>
<dbReference type="RefSeq" id="YP_009551735.1">
    <property type="nucleotide sequence ID" value="NC_040536.1"/>
</dbReference>
<dbReference type="SUPFAM" id="SSF50494">
    <property type="entry name" value="Trypsin-like serine proteases"/>
    <property type="match status" value="1"/>
</dbReference>
<dbReference type="Gene3D" id="2.40.10.10">
    <property type="entry name" value="Trypsin-like serine proteases"/>
    <property type="match status" value="1"/>
</dbReference>
<evidence type="ECO:0000256" key="1">
    <source>
        <dbReference type="ARBA" id="ARBA00022801"/>
    </source>
</evidence>
<evidence type="ECO:0000313" key="4">
    <source>
        <dbReference type="Proteomes" id="UP000290737"/>
    </source>
</evidence>
<evidence type="ECO:0000259" key="2">
    <source>
        <dbReference type="PROSITE" id="PS50240"/>
    </source>
</evidence>
<keyword evidence="4" id="KW-1185">Reference proteome</keyword>
<dbReference type="KEGG" id="vg:41701743"/>
<dbReference type="GeneID" id="41701743"/>
<dbReference type="PANTHER" id="PTHR24260:SF136">
    <property type="entry name" value="GH08193P-RELATED"/>
    <property type="match status" value="1"/>
</dbReference>
<protein>
    <submittedName>
        <fullName evidence="3">Trypsin-like protein</fullName>
    </submittedName>
</protein>
<sequence length="292" mass="32635">MKTIMHLSAFFILVIIYMVGSIKAYTINENDLNNIILQVYSNKTNRLLVGKKVAASDGVFNHQVQLFVVYTDHSKVTTCGGSIVHPNWILSAASCFPKGYKRILAVYGSTNLFDEVNRQTANVHDIIYPSNYSPGSIHGNVAMLRVDAIEYNDRVQNIALNFATDTKYYGLIATISGFGNLDENQPNAKGDLYYGTTSIINNCACANAMNATLNHLHMCSESTYLNSAVCNGDFGSGLINQFSFDNWRDYLLGVAIPLGNQTDCGQDTPNLYVDIRYYRKWIQNIIENYRPQ</sequence>
<dbReference type="Proteomes" id="UP000290737">
    <property type="component" value="Genome"/>
</dbReference>
<organism evidence="3">
    <name type="scientific">Esparto virus</name>
    <dbReference type="NCBI Taxonomy" id="2072209"/>
    <lineage>
        <taxon>Viruses</taxon>
        <taxon>Viruses incertae sedis</taxon>
        <taxon>Naldaviricetes</taxon>
        <taxon>Lefavirales</taxon>
        <taxon>Nudiviridae</taxon>
        <taxon>Alphanudivirus</taxon>
        <taxon>Alphanudivirus tertidromelanogasteris</taxon>
    </lineage>
</organism>
<dbReference type="InterPro" id="IPR001254">
    <property type="entry name" value="Trypsin_dom"/>
</dbReference>
<feature type="domain" description="Peptidase S1" evidence="2">
    <location>
        <begin position="48"/>
        <end position="287"/>
    </location>
</feature>
<name>A0A2I7G2X7_9VIRU</name>
<evidence type="ECO:0000313" key="3">
    <source>
        <dbReference type="EMBL" id="AUQ43998.1"/>
    </source>
</evidence>
<dbReference type="PANTHER" id="PTHR24260">
    <property type="match status" value="1"/>
</dbReference>
<dbReference type="SMART" id="SM00020">
    <property type="entry name" value="Tryp_SPc"/>
    <property type="match status" value="1"/>
</dbReference>
<dbReference type="GO" id="GO:0006508">
    <property type="term" value="P:proteolysis"/>
    <property type="evidence" value="ECO:0007669"/>
    <property type="project" value="InterPro"/>
</dbReference>
<reference evidence="3" key="1">
    <citation type="journal article" date="2021" name="Virus">
        <title>The discovery, distribution and diversity of DNA viruses associated with Drosophila melanogaster in Europe.</title>
        <authorList>
            <person name="Wallace M.A."/>
            <person name="Coffman K.A."/>
            <person name="Gilbert C."/>
            <person name="Ravindran S."/>
            <person name="Albery G.F."/>
            <person name="Abbott J."/>
            <person name="Argyridou E."/>
            <person name="Bellosta P."/>
            <person name="Betancourt A.J."/>
            <person name="Colinet H."/>
            <person name="Eric K."/>
            <person name="Glaser-Schmitt A."/>
            <person name="Grath S."/>
            <person name="Jelic M."/>
            <person name="Kankare M."/>
            <person name="Kozeretska I."/>
            <person name="Loeschcke V."/>
            <person name="Montchamp-Moreau C."/>
            <person name="Ometto L."/>
            <person name="Onder B.S."/>
            <person name="Orengo D.J."/>
            <person name="Parsch J."/>
            <person name="Pascual M."/>
            <person name="Patenkovic A."/>
            <person name="Puerma E."/>
            <person name="Ritchie M.G."/>
            <person name="Rota-Stabelli O."/>
            <person name="Schou M.F."/>
            <person name="Serga S.V."/>
            <person name="Stamenkovic-Radak M."/>
            <person name="Tanaskovic M."/>
            <person name="Veselinovic M.S."/>
            <person name="Vieira J."/>
            <person name="Vieira C.P."/>
            <person name="Kapun M."/>
            <person name="Flatt T."/>
            <person name="Gonzalez J."/>
            <person name="Staubach F."/>
            <person name="Obbard D.J."/>
        </authorList>
    </citation>
    <scope>NUCLEOTIDE SEQUENCE</scope>
    <source>
        <strain evidence="3">SRR3939042_Esparto_2012</strain>
    </source>
</reference>
<dbReference type="InterPro" id="IPR043504">
    <property type="entry name" value="Peptidase_S1_PA_chymotrypsin"/>
</dbReference>
<keyword evidence="1" id="KW-0378">Hydrolase</keyword>
<dbReference type="InterPro" id="IPR009003">
    <property type="entry name" value="Peptidase_S1_PA"/>
</dbReference>
<dbReference type="InterPro" id="IPR051333">
    <property type="entry name" value="CLIP_Serine_Protease"/>
</dbReference>
<dbReference type="EMBL" id="KY608910">
    <property type="protein sequence ID" value="AUQ43998.1"/>
    <property type="molecule type" value="Genomic_DNA"/>
</dbReference>
<dbReference type="GO" id="GO:0004252">
    <property type="term" value="F:serine-type endopeptidase activity"/>
    <property type="evidence" value="ECO:0007669"/>
    <property type="project" value="InterPro"/>
</dbReference>
<dbReference type="PROSITE" id="PS50240">
    <property type="entry name" value="TRYPSIN_DOM"/>
    <property type="match status" value="1"/>
</dbReference>
<dbReference type="Pfam" id="PF00089">
    <property type="entry name" value="Trypsin"/>
    <property type="match status" value="1"/>
</dbReference>
<accession>A0A2I7G2X7</accession>